<feature type="transmembrane region" description="Helical" evidence="3">
    <location>
        <begin position="92"/>
        <end position="113"/>
    </location>
</feature>
<feature type="domain" description="GGDEF" evidence="4">
    <location>
        <begin position="270"/>
        <end position="400"/>
    </location>
</feature>
<feature type="transmembrane region" description="Helical" evidence="3">
    <location>
        <begin position="211"/>
        <end position="233"/>
    </location>
</feature>
<dbReference type="InterPro" id="IPR043128">
    <property type="entry name" value="Rev_trsase/Diguanyl_cyclase"/>
</dbReference>
<sequence length="411" mass="45389">MDGSGQMQSDLIDGNSESPKGWRSFASHLFAPIKITWGQFFDLLVPLRHSAHIRRHAASVIISRIQLVAAIFAVMVPMWSIIDWFVFPWPQWALMTVLRLGSGVVFLLLAWPWDIAKSRLQADSMLMILLLVPPVFYLLSILVTEELHVTGVALLVTKLYALMPNIVLAGLAIFPLTAFEVALFSAPAFAFAVIGLFMGGQTLSVDVHGPMFWLMVLVMGVAMFSGMSQLHYITALVNRAMIDPLTGAYTRRSGGEALDLQFRLSAMRNTSLAIAFFDLDKFKSINDSFGHEEGDKALKALAENLRQGLRRGDVLVRWGGEEFVAILAETNTEGARILMERLRTTGFGLRPDGAPMTASIGVAERMTDGANDWPALIELADQRMYEAKRGGRDRVVMPGGETLVFGDKPIF</sequence>
<evidence type="ECO:0000313" key="5">
    <source>
        <dbReference type="EMBL" id="KIL98912.1"/>
    </source>
</evidence>
<dbReference type="GO" id="GO:0052621">
    <property type="term" value="F:diguanylate cyclase activity"/>
    <property type="evidence" value="ECO:0007669"/>
    <property type="project" value="UniProtKB-EC"/>
</dbReference>
<dbReference type="Gene3D" id="3.30.70.270">
    <property type="match status" value="1"/>
</dbReference>
<dbReference type="FunFam" id="3.30.70.270:FF:000001">
    <property type="entry name" value="Diguanylate cyclase domain protein"/>
    <property type="match status" value="1"/>
</dbReference>
<evidence type="ECO:0000259" key="4">
    <source>
        <dbReference type="PROSITE" id="PS50887"/>
    </source>
</evidence>
<comment type="catalytic activity">
    <reaction evidence="2">
        <text>2 GTP = 3',3'-c-di-GMP + 2 diphosphate</text>
        <dbReference type="Rhea" id="RHEA:24898"/>
        <dbReference type="ChEBI" id="CHEBI:33019"/>
        <dbReference type="ChEBI" id="CHEBI:37565"/>
        <dbReference type="ChEBI" id="CHEBI:58805"/>
        <dbReference type="EC" id="2.7.7.65"/>
    </reaction>
</comment>
<dbReference type="EC" id="2.7.7.65" evidence="1"/>
<name>A0A0C2UBP4_PARME</name>
<accession>A0A0C2UBP4</accession>
<feature type="transmembrane region" description="Helical" evidence="3">
    <location>
        <begin position="125"/>
        <end position="143"/>
    </location>
</feature>
<dbReference type="PROSITE" id="PS50887">
    <property type="entry name" value="GGDEF"/>
    <property type="match status" value="1"/>
</dbReference>
<evidence type="ECO:0000256" key="2">
    <source>
        <dbReference type="ARBA" id="ARBA00034247"/>
    </source>
</evidence>
<protein>
    <recommendedName>
        <fullName evidence="1">diguanylate cyclase</fullName>
        <ecNumber evidence="1">2.7.7.65</ecNumber>
    </recommendedName>
</protein>
<dbReference type="Pfam" id="PF00990">
    <property type="entry name" value="GGDEF"/>
    <property type="match status" value="1"/>
</dbReference>
<proteinExistence type="predicted"/>
<evidence type="ECO:0000256" key="3">
    <source>
        <dbReference type="SAM" id="Phobius"/>
    </source>
</evidence>
<dbReference type="PANTHER" id="PTHR45138:SF9">
    <property type="entry name" value="DIGUANYLATE CYCLASE DGCM-RELATED"/>
    <property type="match status" value="1"/>
</dbReference>
<keyword evidence="3" id="KW-0812">Transmembrane</keyword>
<reference evidence="5 6" key="1">
    <citation type="submission" date="2015-01" db="EMBL/GenBank/DDBJ databases">
        <title>Genome Sequence of Magnetospirillum magnetotacticum Strain MS-1.</title>
        <authorList>
            <person name="Marinov G.K."/>
            <person name="Smalley M.D."/>
            <person name="DeSalvo G."/>
        </authorList>
    </citation>
    <scope>NUCLEOTIDE SEQUENCE [LARGE SCALE GENOMIC DNA]</scope>
    <source>
        <strain evidence="5 6">MS-1</strain>
    </source>
</reference>
<keyword evidence="3" id="KW-1133">Transmembrane helix</keyword>
<dbReference type="AlphaFoldDB" id="A0A0C2UBP4"/>
<evidence type="ECO:0000313" key="6">
    <source>
        <dbReference type="Proteomes" id="UP000031971"/>
    </source>
</evidence>
<feature type="transmembrane region" description="Helical" evidence="3">
    <location>
        <begin position="65"/>
        <end position="86"/>
    </location>
</feature>
<dbReference type="InterPro" id="IPR029787">
    <property type="entry name" value="Nucleotide_cyclase"/>
</dbReference>
<dbReference type="STRING" id="272627.CCC_02362"/>
<dbReference type="SMART" id="SM00267">
    <property type="entry name" value="GGDEF"/>
    <property type="match status" value="1"/>
</dbReference>
<dbReference type="InterPro" id="IPR050469">
    <property type="entry name" value="Diguanylate_Cyclase"/>
</dbReference>
<feature type="transmembrane region" description="Helical" evidence="3">
    <location>
        <begin position="181"/>
        <end position="199"/>
    </location>
</feature>
<dbReference type="NCBIfam" id="TIGR00254">
    <property type="entry name" value="GGDEF"/>
    <property type="match status" value="1"/>
</dbReference>
<dbReference type="InterPro" id="IPR000160">
    <property type="entry name" value="GGDEF_dom"/>
</dbReference>
<organism evidence="5 6">
    <name type="scientific">Paramagnetospirillum magnetotacticum MS-1</name>
    <dbReference type="NCBI Taxonomy" id="272627"/>
    <lineage>
        <taxon>Bacteria</taxon>
        <taxon>Pseudomonadati</taxon>
        <taxon>Pseudomonadota</taxon>
        <taxon>Alphaproteobacteria</taxon>
        <taxon>Rhodospirillales</taxon>
        <taxon>Magnetospirillaceae</taxon>
        <taxon>Paramagnetospirillum</taxon>
    </lineage>
</organism>
<dbReference type="SUPFAM" id="SSF55073">
    <property type="entry name" value="Nucleotide cyclase"/>
    <property type="match status" value="1"/>
</dbReference>
<dbReference type="CDD" id="cd01949">
    <property type="entry name" value="GGDEF"/>
    <property type="match status" value="1"/>
</dbReference>
<keyword evidence="6" id="KW-1185">Reference proteome</keyword>
<gene>
    <name evidence="5" type="ORF">CCC_02362</name>
</gene>
<comment type="caution">
    <text evidence="5">The sequence shown here is derived from an EMBL/GenBank/DDBJ whole genome shotgun (WGS) entry which is preliminary data.</text>
</comment>
<keyword evidence="3" id="KW-0472">Membrane</keyword>
<dbReference type="EMBL" id="JXSL01000027">
    <property type="protein sequence ID" value="KIL98912.1"/>
    <property type="molecule type" value="Genomic_DNA"/>
</dbReference>
<feature type="transmembrane region" description="Helical" evidence="3">
    <location>
        <begin position="149"/>
        <end position="174"/>
    </location>
</feature>
<evidence type="ECO:0000256" key="1">
    <source>
        <dbReference type="ARBA" id="ARBA00012528"/>
    </source>
</evidence>
<dbReference type="Proteomes" id="UP000031971">
    <property type="component" value="Unassembled WGS sequence"/>
</dbReference>
<dbReference type="PANTHER" id="PTHR45138">
    <property type="entry name" value="REGULATORY COMPONENTS OF SENSORY TRANSDUCTION SYSTEM"/>
    <property type="match status" value="1"/>
</dbReference>